<dbReference type="InterPro" id="IPR010282">
    <property type="entry name" value="Uncharacterised_HutD/Ves"/>
</dbReference>
<dbReference type="EMBL" id="FNJL01000007">
    <property type="protein sequence ID" value="SDP10169.1"/>
    <property type="molecule type" value="Genomic_DNA"/>
</dbReference>
<evidence type="ECO:0000313" key="2">
    <source>
        <dbReference type="Proteomes" id="UP000199317"/>
    </source>
</evidence>
<protein>
    <recommendedName>
        <fullName evidence="3">HutD protein</fullName>
    </recommendedName>
</protein>
<dbReference type="AlphaFoldDB" id="A0A1H0Q0K1"/>
<accession>A0A1H0Q0K1</accession>
<sequence length="202" mass="21621">MALQRFDLAAIVPTPWKNGGGATREIVCWPPGAGMDGFGWRVSAATIDRAGPFSAYPGIQRQIMLLDGDGVHLRAQGIDHRLDEPWQPWSFDGGAPLDCTPLGGRSTDFNLMLRRGAWQGAIEVVSDDVRPGSTPAGVCLVLAGIWRHGERTGFLPGHGVWWSERLPQPQSLIPHDPAQAALAWIALAPDAAARAASSCPCN</sequence>
<dbReference type="Gene3D" id="2.60.120.10">
    <property type="entry name" value="Jelly Rolls"/>
    <property type="match status" value="1"/>
</dbReference>
<evidence type="ECO:0000313" key="1">
    <source>
        <dbReference type="EMBL" id="SDP10169.1"/>
    </source>
</evidence>
<dbReference type="PANTHER" id="PTHR37943:SF1">
    <property type="entry name" value="PROTEIN VES"/>
    <property type="match status" value="1"/>
</dbReference>
<dbReference type="RefSeq" id="WP_192883913.1">
    <property type="nucleotide sequence ID" value="NZ_CP028290.1"/>
</dbReference>
<dbReference type="SUPFAM" id="SSF51182">
    <property type="entry name" value="RmlC-like cupins"/>
    <property type="match status" value="1"/>
</dbReference>
<proteinExistence type="predicted"/>
<organism evidence="1 2">
    <name type="scientific">Paracidovorax cattleyae</name>
    <dbReference type="NCBI Taxonomy" id="80868"/>
    <lineage>
        <taxon>Bacteria</taxon>
        <taxon>Pseudomonadati</taxon>
        <taxon>Pseudomonadota</taxon>
        <taxon>Betaproteobacteria</taxon>
        <taxon>Burkholderiales</taxon>
        <taxon>Comamonadaceae</taxon>
        <taxon>Paracidovorax</taxon>
    </lineage>
</organism>
<dbReference type="PANTHER" id="PTHR37943">
    <property type="entry name" value="PROTEIN VES"/>
    <property type="match status" value="1"/>
</dbReference>
<evidence type="ECO:0008006" key="3">
    <source>
        <dbReference type="Google" id="ProtNLM"/>
    </source>
</evidence>
<dbReference type="InterPro" id="IPR014710">
    <property type="entry name" value="RmlC-like_jellyroll"/>
</dbReference>
<dbReference type="Pfam" id="PF05962">
    <property type="entry name" value="HutD"/>
    <property type="match status" value="1"/>
</dbReference>
<reference evidence="2" key="1">
    <citation type="submission" date="2016-10" db="EMBL/GenBank/DDBJ databases">
        <authorList>
            <person name="Varghese N."/>
            <person name="Submissions S."/>
        </authorList>
    </citation>
    <scope>NUCLEOTIDE SEQUENCE [LARGE SCALE GENOMIC DNA]</scope>
    <source>
        <strain evidence="2">DSM 17101</strain>
    </source>
</reference>
<dbReference type="InterPro" id="IPR011051">
    <property type="entry name" value="RmlC_Cupin_sf"/>
</dbReference>
<dbReference type="Proteomes" id="UP000199317">
    <property type="component" value="Unassembled WGS sequence"/>
</dbReference>
<dbReference type="CDD" id="cd20293">
    <property type="entry name" value="cupin_HutD_N"/>
    <property type="match status" value="1"/>
</dbReference>
<keyword evidence="2" id="KW-1185">Reference proteome</keyword>
<gene>
    <name evidence="1" type="ORF">SAMN04489708_107110</name>
</gene>
<name>A0A1H0Q0K1_9BURK</name>